<dbReference type="EMBL" id="LJIJ01000164">
    <property type="protein sequence ID" value="ODN01256.1"/>
    <property type="molecule type" value="Genomic_DNA"/>
</dbReference>
<dbReference type="InterPro" id="IPR011705">
    <property type="entry name" value="BACK"/>
</dbReference>
<comment type="caution">
    <text evidence="2">The sequence shown here is derived from an EMBL/GenBank/DDBJ whole genome shotgun (WGS) entry which is preliminary data.</text>
</comment>
<dbReference type="SMART" id="SM00225">
    <property type="entry name" value="BTB"/>
    <property type="match status" value="1"/>
</dbReference>
<dbReference type="PANTHER" id="PTHR45774:SF3">
    <property type="entry name" value="BTB (POZ) DOMAIN-CONTAINING 2B-RELATED"/>
    <property type="match status" value="1"/>
</dbReference>
<organism evidence="2 3">
    <name type="scientific">Orchesella cincta</name>
    <name type="common">Springtail</name>
    <name type="synonym">Podura cincta</name>
    <dbReference type="NCBI Taxonomy" id="48709"/>
    <lineage>
        <taxon>Eukaryota</taxon>
        <taxon>Metazoa</taxon>
        <taxon>Ecdysozoa</taxon>
        <taxon>Arthropoda</taxon>
        <taxon>Hexapoda</taxon>
        <taxon>Collembola</taxon>
        <taxon>Entomobryomorpha</taxon>
        <taxon>Entomobryoidea</taxon>
        <taxon>Orchesellidae</taxon>
        <taxon>Orchesellinae</taxon>
        <taxon>Orchesella</taxon>
    </lineage>
</organism>
<dbReference type="PANTHER" id="PTHR45774">
    <property type="entry name" value="BTB/POZ DOMAIN-CONTAINING"/>
    <property type="match status" value="1"/>
</dbReference>
<dbReference type="SMART" id="SM00875">
    <property type="entry name" value="BACK"/>
    <property type="match status" value="1"/>
</dbReference>
<dbReference type="GO" id="GO:0005829">
    <property type="term" value="C:cytosol"/>
    <property type="evidence" value="ECO:0007669"/>
    <property type="project" value="TreeGrafter"/>
</dbReference>
<dbReference type="Pfam" id="PF00651">
    <property type="entry name" value="BTB"/>
    <property type="match status" value="1"/>
</dbReference>
<dbReference type="Gene3D" id="3.30.710.10">
    <property type="entry name" value="Potassium Channel Kv1.1, Chain A"/>
    <property type="match status" value="1"/>
</dbReference>
<feature type="domain" description="BTB" evidence="1">
    <location>
        <begin position="34"/>
        <end position="106"/>
    </location>
</feature>
<dbReference type="OrthoDB" id="636773at2759"/>
<dbReference type="SUPFAM" id="SSF54695">
    <property type="entry name" value="POZ domain"/>
    <property type="match status" value="1"/>
</dbReference>
<keyword evidence="3" id="KW-1185">Reference proteome</keyword>
<accession>A0A1D2N8F9</accession>
<proteinExistence type="predicted"/>
<dbReference type="Proteomes" id="UP000094527">
    <property type="component" value="Unassembled WGS sequence"/>
</dbReference>
<dbReference type="Pfam" id="PF07707">
    <property type="entry name" value="BACK"/>
    <property type="match status" value="1"/>
</dbReference>
<reference evidence="2 3" key="1">
    <citation type="journal article" date="2016" name="Genome Biol. Evol.">
        <title>Gene Family Evolution Reflects Adaptation to Soil Environmental Stressors in the Genome of the Collembolan Orchesella cincta.</title>
        <authorList>
            <person name="Faddeeva-Vakhrusheva A."/>
            <person name="Derks M.F."/>
            <person name="Anvar S.Y."/>
            <person name="Agamennone V."/>
            <person name="Suring W."/>
            <person name="Smit S."/>
            <person name="van Straalen N.M."/>
            <person name="Roelofs D."/>
        </authorList>
    </citation>
    <scope>NUCLEOTIDE SEQUENCE [LARGE SCALE GENOMIC DNA]</scope>
    <source>
        <tissue evidence="2">Mixed pool</tissue>
    </source>
</reference>
<dbReference type="GO" id="GO:0000932">
    <property type="term" value="C:P-body"/>
    <property type="evidence" value="ECO:0007669"/>
    <property type="project" value="TreeGrafter"/>
</dbReference>
<dbReference type="AlphaFoldDB" id="A0A1D2N8F9"/>
<dbReference type="OMA" id="GPATWNI"/>
<dbReference type="STRING" id="48709.A0A1D2N8F9"/>
<dbReference type="GO" id="GO:0022008">
    <property type="term" value="P:neurogenesis"/>
    <property type="evidence" value="ECO:0007669"/>
    <property type="project" value="TreeGrafter"/>
</dbReference>
<evidence type="ECO:0000259" key="1">
    <source>
        <dbReference type="PROSITE" id="PS50097"/>
    </source>
</evidence>
<name>A0A1D2N8F9_ORCCI</name>
<sequence length="378" mass="42741">MDFPRTKVGSNVLGQGMPGVKAKLLEVLKNGFLSDVTFLVGQQETPIEAHKLILAFISPVFEAMFYGPVDEASRETYATIGIPDIEPDAFTLMLEYIYAREIPLRIALQTAIQSVYAARKYALPDMEKMVLRHLLESVTVDTAAILLSTAKLFDLVRLENKCWDCIELDSERFLASEEFHNLDGDLVKTVISRENLGIPEQSIYKSVVRWGERECQRKELTVEPGNVRTMIEKILPQIRFPLMEPSEFANGPARSGILTAEEISNVIITKFATVREKPHPLFSPTKRFTKMDSMGANSKCLCQNKTSTCFYCHPGPYIQHRSQARVTEDVGEQPESDQNRTIVQNPIIGMQNPSSPTYLPSYCSCRTRRYCPEKRAFT</sequence>
<evidence type="ECO:0000313" key="3">
    <source>
        <dbReference type="Proteomes" id="UP000094527"/>
    </source>
</evidence>
<evidence type="ECO:0000313" key="2">
    <source>
        <dbReference type="EMBL" id="ODN01256.1"/>
    </source>
</evidence>
<dbReference type="InterPro" id="IPR000210">
    <property type="entry name" value="BTB/POZ_dom"/>
</dbReference>
<dbReference type="Gene3D" id="1.25.40.420">
    <property type="match status" value="1"/>
</dbReference>
<gene>
    <name evidence="2" type="ORF">Ocin01_05436</name>
</gene>
<dbReference type="PROSITE" id="PS50097">
    <property type="entry name" value="BTB"/>
    <property type="match status" value="1"/>
</dbReference>
<dbReference type="InterPro" id="IPR011333">
    <property type="entry name" value="SKP1/BTB/POZ_sf"/>
</dbReference>
<protein>
    <submittedName>
        <fullName evidence="2">BTB/POZ domain-containing protein 2</fullName>
    </submittedName>
</protein>